<dbReference type="EMBL" id="CP040602">
    <property type="protein sequence ID" value="QCU90136.1"/>
    <property type="molecule type" value="Genomic_DNA"/>
</dbReference>
<evidence type="ECO:0000313" key="5">
    <source>
        <dbReference type="Proteomes" id="UP000304864"/>
    </source>
</evidence>
<feature type="domain" description="PDZ" evidence="1">
    <location>
        <begin position="503"/>
        <end position="558"/>
    </location>
</feature>
<dbReference type="KEGG" id="thig:FE785_05590"/>
<proteinExistence type="predicted"/>
<dbReference type="Gene3D" id="2.30.42.10">
    <property type="match status" value="1"/>
</dbReference>
<keyword evidence="5" id="KW-1185">Reference proteome</keyword>
<dbReference type="Gene3D" id="2.60.40.3650">
    <property type="match status" value="1"/>
</dbReference>
<dbReference type="Gene3D" id="1.10.390.10">
    <property type="entry name" value="Neutral Protease Domain 2"/>
    <property type="match status" value="1"/>
</dbReference>
<organism evidence="4 5">
    <name type="scientific">Thiomicrorhabdus sediminis</name>
    <dbReference type="NCBI Taxonomy" id="2580412"/>
    <lineage>
        <taxon>Bacteria</taxon>
        <taxon>Pseudomonadati</taxon>
        <taxon>Pseudomonadota</taxon>
        <taxon>Gammaproteobacteria</taxon>
        <taxon>Thiotrichales</taxon>
        <taxon>Piscirickettsiaceae</taxon>
        <taxon>Thiomicrorhabdus</taxon>
    </lineage>
</organism>
<dbReference type="Pfam" id="PF00595">
    <property type="entry name" value="PDZ"/>
    <property type="match status" value="1"/>
</dbReference>
<dbReference type="PIRSF" id="PIRSF016493">
    <property type="entry name" value="Glycyl_aminpptds"/>
    <property type="match status" value="1"/>
</dbReference>
<dbReference type="OrthoDB" id="9778516at2"/>
<name>A0A4P9K731_9GAMM</name>
<dbReference type="InterPro" id="IPR036034">
    <property type="entry name" value="PDZ_sf"/>
</dbReference>
<dbReference type="SUPFAM" id="SSF50156">
    <property type="entry name" value="PDZ domain-like"/>
    <property type="match status" value="1"/>
</dbReference>
<gene>
    <name evidence="4" type="ORF">FE785_05590</name>
</gene>
<evidence type="ECO:0000259" key="2">
    <source>
        <dbReference type="Pfam" id="PF05299"/>
    </source>
</evidence>
<feature type="domain" description="Peptidase M61 catalytic" evidence="2">
    <location>
        <begin position="281"/>
        <end position="397"/>
    </location>
</feature>
<reference evidence="4 5" key="1">
    <citation type="submission" date="2019-05" db="EMBL/GenBank/DDBJ databases">
        <title>Thiomicrorhabdus sediminis sp. nov, a novel sulfur-oxidizing bacterium isolated from coastal sediment.</title>
        <authorList>
            <person name="Liu X."/>
        </authorList>
    </citation>
    <scope>NUCLEOTIDE SEQUENCE [LARGE SCALE GENOMIC DNA]</scope>
    <source>
        <strain evidence="4 5">G1</strain>
    </source>
</reference>
<dbReference type="InterPro" id="IPR024191">
    <property type="entry name" value="Peptidase_M61"/>
</dbReference>
<accession>A0A4P9K731</accession>
<dbReference type="InterPro" id="IPR007963">
    <property type="entry name" value="Peptidase_M61_catalytic"/>
</dbReference>
<dbReference type="Pfam" id="PF17899">
    <property type="entry name" value="Peptidase_M61_N"/>
    <property type="match status" value="1"/>
</dbReference>
<dbReference type="InterPro" id="IPR027268">
    <property type="entry name" value="Peptidase_M4/M1_CTD_sf"/>
</dbReference>
<dbReference type="Pfam" id="PF05299">
    <property type="entry name" value="Peptidase_M61"/>
    <property type="match status" value="1"/>
</dbReference>
<dbReference type="InterPro" id="IPR001478">
    <property type="entry name" value="PDZ"/>
</dbReference>
<sequence>MPKRTRLVNMISYSITPLDPKAHLFAVSLNIQSPQQPFQYLRLPNWIPGSYLIRDFAKHLSKLEAQDSQGNRLEVEVLDKSNWRIANHGKALQISYQVYAWDLSVRGAHFDESHGFFNGTSMFIEVVGQQDQVCRVEIAQTEFCRQQRWKVATGMPAQKTDKNGFGLYQAENYAALIDYPVEMGTFKEISFEACGIPHRMVITGVFDCDYERLTADLIKICETEIKLFKDPPPMQDYLFQVMVTGSDYGGLEHRNSTALICSRNDLPYHGMEKATDGYLQFLELCSHEYFHSWNVKRIQPKAYQLADLQTPVYTTQLWWFEGVTSYYDSLILLRAGVIDQPTYLSILAKQMTRVYRMPGRFKQSVADSSWLTWTKFYQQDENAPNAIISYYTKGSLIALALDLMIREQNNNQKSLDDVLLFLWHNFGKKQIGLEDGQIEEICSEVAGMDLSEFFASSLFATDDIDFANLFAKFGIDFKLRPAGSLADQGGSDSDAKDNYLANALGANVVDSGNNSIKLTHVWHNQAAYHAGLSAADEIIAINGLRMQNKAQLEQLMTRNKPGANLSCHYFRRDELRATELSLTEAPADRVVLSINETKTELNWLPV</sequence>
<evidence type="ECO:0000259" key="1">
    <source>
        <dbReference type="Pfam" id="PF00595"/>
    </source>
</evidence>
<feature type="domain" description="Peptidase M61 N-terminal" evidence="3">
    <location>
        <begin position="12"/>
        <end position="184"/>
    </location>
</feature>
<evidence type="ECO:0000313" key="4">
    <source>
        <dbReference type="EMBL" id="QCU90136.1"/>
    </source>
</evidence>
<evidence type="ECO:0000259" key="3">
    <source>
        <dbReference type="Pfam" id="PF17899"/>
    </source>
</evidence>
<dbReference type="InterPro" id="IPR040756">
    <property type="entry name" value="Peptidase_M61_N"/>
</dbReference>
<dbReference type="AlphaFoldDB" id="A0A4P9K731"/>
<protein>
    <submittedName>
        <fullName evidence="4">M61 family metallopeptidase</fullName>
    </submittedName>
</protein>
<dbReference type="Proteomes" id="UP000304864">
    <property type="component" value="Chromosome"/>
</dbReference>
<dbReference type="SUPFAM" id="SSF55486">
    <property type="entry name" value="Metalloproteases ('zincins'), catalytic domain"/>
    <property type="match status" value="1"/>
</dbReference>